<sequence length="73" mass="8758">EVIAWTNITVNYYNDIIRKRLFKTDNLNKVMKGEQMIADKPIFNDKGEIIFTTSDEFEIVDFWMNKHRGIMRT</sequence>
<dbReference type="EMBL" id="LAZR01022408">
    <property type="protein sequence ID" value="KKL81971.1"/>
    <property type="molecule type" value="Genomic_DNA"/>
</dbReference>
<name>A0A0F9FUL0_9ZZZZ</name>
<organism evidence="1">
    <name type="scientific">marine sediment metagenome</name>
    <dbReference type="NCBI Taxonomy" id="412755"/>
    <lineage>
        <taxon>unclassified sequences</taxon>
        <taxon>metagenomes</taxon>
        <taxon>ecological metagenomes</taxon>
    </lineage>
</organism>
<gene>
    <name evidence="1" type="ORF">LCGC14_1989410</name>
</gene>
<comment type="caution">
    <text evidence="1">The sequence shown here is derived from an EMBL/GenBank/DDBJ whole genome shotgun (WGS) entry which is preliminary data.</text>
</comment>
<evidence type="ECO:0000313" key="1">
    <source>
        <dbReference type="EMBL" id="KKL81971.1"/>
    </source>
</evidence>
<feature type="non-terminal residue" evidence="1">
    <location>
        <position position="1"/>
    </location>
</feature>
<proteinExistence type="predicted"/>
<dbReference type="AlphaFoldDB" id="A0A0F9FUL0"/>
<accession>A0A0F9FUL0</accession>
<reference evidence="1" key="1">
    <citation type="journal article" date="2015" name="Nature">
        <title>Complex archaea that bridge the gap between prokaryotes and eukaryotes.</title>
        <authorList>
            <person name="Spang A."/>
            <person name="Saw J.H."/>
            <person name="Jorgensen S.L."/>
            <person name="Zaremba-Niedzwiedzka K."/>
            <person name="Martijn J."/>
            <person name="Lind A.E."/>
            <person name="van Eijk R."/>
            <person name="Schleper C."/>
            <person name="Guy L."/>
            <person name="Ettema T.J."/>
        </authorList>
    </citation>
    <scope>NUCLEOTIDE SEQUENCE</scope>
</reference>
<protein>
    <submittedName>
        <fullName evidence="1">Uncharacterized protein</fullName>
    </submittedName>
</protein>